<sequence>MGETSLPGLMQHHPIPSSLRNTTLTKAHRFDLQVPSHRSFENNPNRVPCYKMWPCTGCKKPYDVCVNIKTLSWCQNDGCLAWKHVDCGKKGGTDERCGADPADQPTSRNSVQTQRRDNARSGIDDTHRRTDGVYDPNQAPVPDSPVRERTQRSGLARKRGLGDLRRGL</sequence>
<dbReference type="EMBL" id="ML119750">
    <property type="protein sequence ID" value="RPA76165.1"/>
    <property type="molecule type" value="Genomic_DNA"/>
</dbReference>
<organism evidence="2 3">
    <name type="scientific">Ascobolus immersus RN42</name>
    <dbReference type="NCBI Taxonomy" id="1160509"/>
    <lineage>
        <taxon>Eukaryota</taxon>
        <taxon>Fungi</taxon>
        <taxon>Dikarya</taxon>
        <taxon>Ascomycota</taxon>
        <taxon>Pezizomycotina</taxon>
        <taxon>Pezizomycetes</taxon>
        <taxon>Pezizales</taxon>
        <taxon>Ascobolaceae</taxon>
        <taxon>Ascobolus</taxon>
    </lineage>
</organism>
<name>A0A3N4HQQ4_ASCIM</name>
<feature type="compositionally biased region" description="Basic and acidic residues" evidence="1">
    <location>
        <begin position="114"/>
        <end position="132"/>
    </location>
</feature>
<proteinExistence type="predicted"/>
<evidence type="ECO:0000256" key="1">
    <source>
        <dbReference type="SAM" id="MobiDB-lite"/>
    </source>
</evidence>
<reference evidence="2 3" key="1">
    <citation type="journal article" date="2018" name="Nat. Ecol. Evol.">
        <title>Pezizomycetes genomes reveal the molecular basis of ectomycorrhizal truffle lifestyle.</title>
        <authorList>
            <person name="Murat C."/>
            <person name="Payen T."/>
            <person name="Noel B."/>
            <person name="Kuo A."/>
            <person name="Morin E."/>
            <person name="Chen J."/>
            <person name="Kohler A."/>
            <person name="Krizsan K."/>
            <person name="Balestrini R."/>
            <person name="Da Silva C."/>
            <person name="Montanini B."/>
            <person name="Hainaut M."/>
            <person name="Levati E."/>
            <person name="Barry K.W."/>
            <person name="Belfiori B."/>
            <person name="Cichocki N."/>
            <person name="Clum A."/>
            <person name="Dockter R.B."/>
            <person name="Fauchery L."/>
            <person name="Guy J."/>
            <person name="Iotti M."/>
            <person name="Le Tacon F."/>
            <person name="Lindquist E.A."/>
            <person name="Lipzen A."/>
            <person name="Malagnac F."/>
            <person name="Mello A."/>
            <person name="Molinier V."/>
            <person name="Miyauchi S."/>
            <person name="Poulain J."/>
            <person name="Riccioni C."/>
            <person name="Rubini A."/>
            <person name="Sitrit Y."/>
            <person name="Splivallo R."/>
            <person name="Traeger S."/>
            <person name="Wang M."/>
            <person name="Zifcakova L."/>
            <person name="Wipf D."/>
            <person name="Zambonelli A."/>
            <person name="Paolocci F."/>
            <person name="Nowrousian M."/>
            <person name="Ottonello S."/>
            <person name="Baldrian P."/>
            <person name="Spatafora J.W."/>
            <person name="Henrissat B."/>
            <person name="Nagy L.G."/>
            <person name="Aury J.M."/>
            <person name="Wincker P."/>
            <person name="Grigoriev I.V."/>
            <person name="Bonfante P."/>
            <person name="Martin F.M."/>
        </authorList>
    </citation>
    <scope>NUCLEOTIDE SEQUENCE [LARGE SCALE GENOMIC DNA]</scope>
    <source>
        <strain evidence="2 3">RN42</strain>
    </source>
</reference>
<evidence type="ECO:0000313" key="3">
    <source>
        <dbReference type="Proteomes" id="UP000275078"/>
    </source>
</evidence>
<dbReference type="Proteomes" id="UP000275078">
    <property type="component" value="Unassembled WGS sequence"/>
</dbReference>
<feature type="region of interest" description="Disordered" evidence="1">
    <location>
        <begin position="93"/>
        <end position="168"/>
    </location>
</feature>
<dbReference type="AlphaFoldDB" id="A0A3N4HQQ4"/>
<evidence type="ECO:0000313" key="2">
    <source>
        <dbReference type="EMBL" id="RPA76165.1"/>
    </source>
</evidence>
<protein>
    <submittedName>
        <fullName evidence="2">Uncharacterized protein</fullName>
    </submittedName>
</protein>
<accession>A0A3N4HQQ4</accession>
<gene>
    <name evidence="2" type="ORF">BJ508DRAFT_311383</name>
</gene>
<feature type="compositionally biased region" description="Polar residues" evidence="1">
    <location>
        <begin position="104"/>
        <end position="113"/>
    </location>
</feature>
<keyword evidence="3" id="KW-1185">Reference proteome</keyword>